<evidence type="ECO:0000313" key="2">
    <source>
        <dbReference type="Proteomes" id="UP000499080"/>
    </source>
</evidence>
<reference evidence="1 2" key="1">
    <citation type="journal article" date="2019" name="Sci. Rep.">
        <title>Orb-weaving spider Araneus ventricosus genome elucidates the spidroin gene catalogue.</title>
        <authorList>
            <person name="Kono N."/>
            <person name="Nakamura H."/>
            <person name="Ohtoshi R."/>
            <person name="Moran D.A.P."/>
            <person name="Shinohara A."/>
            <person name="Yoshida Y."/>
            <person name="Fujiwara M."/>
            <person name="Mori M."/>
            <person name="Tomita M."/>
            <person name="Arakawa K."/>
        </authorList>
    </citation>
    <scope>NUCLEOTIDE SEQUENCE [LARGE SCALE GENOMIC DNA]</scope>
</reference>
<keyword evidence="2" id="KW-1185">Reference proteome</keyword>
<dbReference type="Proteomes" id="UP000499080">
    <property type="component" value="Unassembled WGS sequence"/>
</dbReference>
<dbReference type="EMBL" id="BGPR01098334">
    <property type="protein sequence ID" value="GBM48815.1"/>
    <property type="molecule type" value="Genomic_DNA"/>
</dbReference>
<evidence type="ECO:0000313" key="1">
    <source>
        <dbReference type="EMBL" id="GBM48815.1"/>
    </source>
</evidence>
<sequence>MFLGSYFGNTLYIKVGGKQPQIWFRKEILANVLSFSERKDAPILRNYFSHHKSSDVWRMEDQHHMDTIPATSTEATPKRKCVICNSHQIR</sequence>
<comment type="caution">
    <text evidence="1">The sequence shown here is derived from an EMBL/GenBank/DDBJ whole genome shotgun (WGS) entry which is preliminary data.</text>
</comment>
<protein>
    <submittedName>
        <fullName evidence="1">Uncharacterized protein</fullName>
    </submittedName>
</protein>
<proteinExistence type="predicted"/>
<dbReference type="AlphaFoldDB" id="A0A4Y2G7Z0"/>
<accession>A0A4Y2G7Z0</accession>
<name>A0A4Y2G7Z0_ARAVE</name>
<gene>
    <name evidence="1" type="ORF">AVEN_114719_1</name>
</gene>
<organism evidence="1 2">
    <name type="scientific">Araneus ventricosus</name>
    <name type="common">Orbweaver spider</name>
    <name type="synonym">Epeira ventricosa</name>
    <dbReference type="NCBI Taxonomy" id="182803"/>
    <lineage>
        <taxon>Eukaryota</taxon>
        <taxon>Metazoa</taxon>
        <taxon>Ecdysozoa</taxon>
        <taxon>Arthropoda</taxon>
        <taxon>Chelicerata</taxon>
        <taxon>Arachnida</taxon>
        <taxon>Araneae</taxon>
        <taxon>Araneomorphae</taxon>
        <taxon>Entelegynae</taxon>
        <taxon>Araneoidea</taxon>
        <taxon>Araneidae</taxon>
        <taxon>Araneus</taxon>
    </lineage>
</organism>